<comment type="catalytic activity">
    <reaction evidence="8">
        <text>L-threonyl-[protein] + ATP = O-phospho-L-threonyl-[protein] + ADP + H(+)</text>
        <dbReference type="Rhea" id="RHEA:46608"/>
        <dbReference type="Rhea" id="RHEA-COMP:11060"/>
        <dbReference type="Rhea" id="RHEA-COMP:11605"/>
        <dbReference type="ChEBI" id="CHEBI:15378"/>
        <dbReference type="ChEBI" id="CHEBI:30013"/>
        <dbReference type="ChEBI" id="CHEBI:30616"/>
        <dbReference type="ChEBI" id="CHEBI:61977"/>
        <dbReference type="ChEBI" id="CHEBI:456216"/>
        <dbReference type="EC" id="2.7.12.2"/>
    </reaction>
</comment>
<dbReference type="InterPro" id="IPR011009">
    <property type="entry name" value="Kinase-like_dom_sf"/>
</dbReference>
<dbReference type="InterPro" id="IPR000719">
    <property type="entry name" value="Prot_kinase_dom"/>
</dbReference>
<dbReference type="GO" id="GO:0005524">
    <property type="term" value="F:ATP binding"/>
    <property type="evidence" value="ECO:0007669"/>
    <property type="project" value="UniProtKB-KW"/>
</dbReference>
<evidence type="ECO:0000256" key="7">
    <source>
        <dbReference type="ARBA" id="ARBA00049014"/>
    </source>
</evidence>
<dbReference type="Gene3D" id="1.10.510.10">
    <property type="entry name" value="Transferase(Phosphotransferase) domain 1"/>
    <property type="match status" value="1"/>
</dbReference>
<evidence type="ECO:0000256" key="9">
    <source>
        <dbReference type="ARBA" id="ARBA00051693"/>
    </source>
</evidence>
<comment type="similarity">
    <text evidence="5">Belongs to the protein kinase superfamily. STE Ser/Thr protein kinase family. MAP kinase kinase subfamily.</text>
</comment>
<dbReference type="PaxDb" id="55529-EKX47892"/>
<accession>L1JHW0</accession>
<dbReference type="PANTHER" id="PTHR48013">
    <property type="entry name" value="DUAL SPECIFICITY MITOGEN-ACTIVATED PROTEIN KINASE KINASE 5-RELATED"/>
    <property type="match status" value="1"/>
</dbReference>
<reference evidence="13" key="2">
    <citation type="submission" date="2012-11" db="EMBL/GenBank/DDBJ databases">
        <authorList>
            <person name="Kuo A."/>
            <person name="Curtis B.A."/>
            <person name="Tanifuji G."/>
            <person name="Burki F."/>
            <person name="Gruber A."/>
            <person name="Irimia M."/>
            <person name="Maruyama S."/>
            <person name="Arias M.C."/>
            <person name="Ball S.G."/>
            <person name="Gile G.H."/>
            <person name="Hirakawa Y."/>
            <person name="Hopkins J.F."/>
            <person name="Rensing S.A."/>
            <person name="Schmutz J."/>
            <person name="Symeonidi A."/>
            <person name="Elias M."/>
            <person name="Eveleigh R.J."/>
            <person name="Herman E.K."/>
            <person name="Klute M.J."/>
            <person name="Nakayama T."/>
            <person name="Obornik M."/>
            <person name="Reyes-Prieto A."/>
            <person name="Armbrust E.V."/>
            <person name="Aves S.J."/>
            <person name="Beiko R.G."/>
            <person name="Coutinho P."/>
            <person name="Dacks J.B."/>
            <person name="Durnford D.G."/>
            <person name="Fast N.M."/>
            <person name="Green B.R."/>
            <person name="Grisdale C."/>
            <person name="Hempe F."/>
            <person name="Henrissat B."/>
            <person name="Hoppner M.P."/>
            <person name="Ishida K.-I."/>
            <person name="Kim E."/>
            <person name="Koreny L."/>
            <person name="Kroth P.G."/>
            <person name="Liu Y."/>
            <person name="Malik S.-B."/>
            <person name="Maier U.G."/>
            <person name="McRose D."/>
            <person name="Mock T."/>
            <person name="Neilson J.A."/>
            <person name="Onodera N.T."/>
            <person name="Poole A.M."/>
            <person name="Pritham E.J."/>
            <person name="Richards T.A."/>
            <person name="Rocap G."/>
            <person name="Roy S.W."/>
            <person name="Sarai C."/>
            <person name="Schaack S."/>
            <person name="Shirato S."/>
            <person name="Slamovits C.H."/>
            <person name="Spencer D.F."/>
            <person name="Suzuki S."/>
            <person name="Worden A.Z."/>
            <person name="Zauner S."/>
            <person name="Barry K."/>
            <person name="Bell C."/>
            <person name="Bharti A.K."/>
            <person name="Crow J.A."/>
            <person name="Grimwood J."/>
            <person name="Kramer R."/>
            <person name="Lindquist E."/>
            <person name="Lucas S."/>
            <person name="Salamov A."/>
            <person name="McFadden G.I."/>
            <person name="Lane C.E."/>
            <person name="Keeling P.J."/>
            <person name="Gray M.W."/>
            <person name="Grigoriev I.V."/>
            <person name="Archibald J.M."/>
        </authorList>
    </citation>
    <scope>NUCLEOTIDE SEQUENCE</scope>
    <source>
        <strain evidence="13">CCMP2712</strain>
    </source>
</reference>
<feature type="domain" description="Protein kinase" evidence="10">
    <location>
        <begin position="1"/>
        <end position="236"/>
    </location>
</feature>
<evidence type="ECO:0000256" key="6">
    <source>
        <dbReference type="ARBA" id="ARBA00038999"/>
    </source>
</evidence>
<dbReference type="EnsemblProtists" id="EKX47892">
    <property type="protein sequence ID" value="EKX47892"/>
    <property type="gene ID" value="GUITHDRAFT_151997"/>
</dbReference>
<protein>
    <recommendedName>
        <fullName evidence="6">mitogen-activated protein kinase kinase</fullName>
        <ecNumber evidence="6">2.7.12.2</ecNumber>
    </recommendedName>
</protein>
<dbReference type="eggNOG" id="KOG0581">
    <property type="taxonomic scope" value="Eukaryota"/>
</dbReference>
<gene>
    <name evidence="11" type="ORF">GUITHDRAFT_151997</name>
</gene>
<dbReference type="Proteomes" id="UP000011087">
    <property type="component" value="Unassembled WGS sequence"/>
</dbReference>
<keyword evidence="3" id="KW-0418">Kinase</keyword>
<evidence type="ECO:0000313" key="13">
    <source>
        <dbReference type="Proteomes" id="UP000011087"/>
    </source>
</evidence>
<dbReference type="KEGG" id="gtt:GUITHDRAFT_151997"/>
<dbReference type="HOGENOM" id="CLU_000288_63_23_1"/>
<evidence type="ECO:0000256" key="3">
    <source>
        <dbReference type="ARBA" id="ARBA00022777"/>
    </source>
</evidence>
<dbReference type="SUPFAM" id="SSF56112">
    <property type="entry name" value="Protein kinase-like (PK-like)"/>
    <property type="match status" value="1"/>
</dbReference>
<keyword evidence="4" id="KW-0067">ATP-binding</keyword>
<keyword evidence="2" id="KW-0547">Nucleotide-binding</keyword>
<evidence type="ECO:0000256" key="5">
    <source>
        <dbReference type="ARBA" id="ARBA00038035"/>
    </source>
</evidence>
<evidence type="ECO:0000313" key="12">
    <source>
        <dbReference type="EnsemblProtists" id="EKX47892"/>
    </source>
</evidence>
<dbReference type="EMBL" id="JH992988">
    <property type="protein sequence ID" value="EKX47892.1"/>
    <property type="molecule type" value="Genomic_DNA"/>
</dbReference>
<dbReference type="EC" id="2.7.12.2" evidence="6"/>
<sequence>MHTVHDPDLRRQLFAELQNICPKLQAKPCRNIAKIFDVLYNKDGDRLFIVLEFCNVGSLDRVIKTCGPAPEAMLSVIVRQLFFGLSYLFEAGIQHRDIKPANILMNSKGEVKITDFGSSKADVKSETFCGTTRYMSPERLNGNTYGWQADVWAAGVVMLEAGMGKHPYQAVYGEDCSFVAMLEYTQKPMPQLGENYSESARNFASLCVVENPMLRPSPVQLLPGGESDLSCAHPFIAEHSSLTSISLLPYISRAMSGM</sequence>
<evidence type="ECO:0000313" key="11">
    <source>
        <dbReference type="EMBL" id="EKX47892.1"/>
    </source>
</evidence>
<dbReference type="InterPro" id="IPR008271">
    <property type="entry name" value="Ser/Thr_kinase_AS"/>
</dbReference>
<dbReference type="STRING" id="905079.L1JHW0"/>
<dbReference type="OrthoDB" id="10252354at2759"/>
<evidence type="ECO:0000256" key="1">
    <source>
        <dbReference type="ARBA" id="ARBA00022679"/>
    </source>
</evidence>
<evidence type="ECO:0000256" key="8">
    <source>
        <dbReference type="ARBA" id="ARBA00049299"/>
    </source>
</evidence>
<dbReference type="GeneID" id="17304522"/>
<dbReference type="GO" id="GO:0004708">
    <property type="term" value="F:MAP kinase kinase activity"/>
    <property type="evidence" value="ECO:0007669"/>
    <property type="project" value="UniProtKB-EC"/>
</dbReference>
<comment type="catalytic activity">
    <reaction evidence="7">
        <text>L-seryl-[protein] + ATP = O-phospho-L-seryl-[protein] + ADP + H(+)</text>
        <dbReference type="Rhea" id="RHEA:17989"/>
        <dbReference type="Rhea" id="RHEA-COMP:9863"/>
        <dbReference type="Rhea" id="RHEA-COMP:11604"/>
        <dbReference type="ChEBI" id="CHEBI:15378"/>
        <dbReference type="ChEBI" id="CHEBI:29999"/>
        <dbReference type="ChEBI" id="CHEBI:30616"/>
        <dbReference type="ChEBI" id="CHEBI:83421"/>
        <dbReference type="ChEBI" id="CHEBI:456216"/>
        <dbReference type="EC" id="2.7.12.2"/>
    </reaction>
</comment>
<reference evidence="11 13" key="1">
    <citation type="journal article" date="2012" name="Nature">
        <title>Algal genomes reveal evolutionary mosaicism and the fate of nucleomorphs.</title>
        <authorList>
            <consortium name="DOE Joint Genome Institute"/>
            <person name="Curtis B.A."/>
            <person name="Tanifuji G."/>
            <person name="Burki F."/>
            <person name="Gruber A."/>
            <person name="Irimia M."/>
            <person name="Maruyama S."/>
            <person name="Arias M.C."/>
            <person name="Ball S.G."/>
            <person name="Gile G.H."/>
            <person name="Hirakawa Y."/>
            <person name="Hopkins J.F."/>
            <person name="Kuo A."/>
            <person name="Rensing S.A."/>
            <person name="Schmutz J."/>
            <person name="Symeonidi A."/>
            <person name="Elias M."/>
            <person name="Eveleigh R.J."/>
            <person name="Herman E.K."/>
            <person name="Klute M.J."/>
            <person name="Nakayama T."/>
            <person name="Obornik M."/>
            <person name="Reyes-Prieto A."/>
            <person name="Armbrust E.V."/>
            <person name="Aves S.J."/>
            <person name="Beiko R.G."/>
            <person name="Coutinho P."/>
            <person name="Dacks J.B."/>
            <person name="Durnford D.G."/>
            <person name="Fast N.M."/>
            <person name="Green B.R."/>
            <person name="Grisdale C.J."/>
            <person name="Hempel F."/>
            <person name="Henrissat B."/>
            <person name="Hoppner M.P."/>
            <person name="Ishida K."/>
            <person name="Kim E."/>
            <person name="Koreny L."/>
            <person name="Kroth P.G."/>
            <person name="Liu Y."/>
            <person name="Malik S.B."/>
            <person name="Maier U.G."/>
            <person name="McRose D."/>
            <person name="Mock T."/>
            <person name="Neilson J.A."/>
            <person name="Onodera N.T."/>
            <person name="Poole A.M."/>
            <person name="Pritham E.J."/>
            <person name="Richards T.A."/>
            <person name="Rocap G."/>
            <person name="Roy S.W."/>
            <person name="Sarai C."/>
            <person name="Schaack S."/>
            <person name="Shirato S."/>
            <person name="Slamovits C.H."/>
            <person name="Spencer D.F."/>
            <person name="Suzuki S."/>
            <person name="Worden A.Z."/>
            <person name="Zauner S."/>
            <person name="Barry K."/>
            <person name="Bell C."/>
            <person name="Bharti A.K."/>
            <person name="Crow J.A."/>
            <person name="Grimwood J."/>
            <person name="Kramer R."/>
            <person name="Lindquist E."/>
            <person name="Lucas S."/>
            <person name="Salamov A."/>
            <person name="McFadden G.I."/>
            <person name="Lane C.E."/>
            <person name="Keeling P.J."/>
            <person name="Gray M.W."/>
            <person name="Grigoriev I.V."/>
            <person name="Archibald J.M."/>
        </authorList>
    </citation>
    <scope>NUCLEOTIDE SEQUENCE</scope>
    <source>
        <strain evidence="11 13">CCMP2712</strain>
    </source>
</reference>
<dbReference type="SMART" id="SM00220">
    <property type="entry name" value="S_TKc"/>
    <property type="match status" value="1"/>
</dbReference>
<evidence type="ECO:0000256" key="2">
    <source>
        <dbReference type="ARBA" id="ARBA00022741"/>
    </source>
</evidence>
<keyword evidence="13" id="KW-1185">Reference proteome</keyword>
<dbReference type="PROSITE" id="PS00108">
    <property type="entry name" value="PROTEIN_KINASE_ST"/>
    <property type="match status" value="1"/>
</dbReference>
<keyword evidence="1" id="KW-0808">Transferase</keyword>
<dbReference type="PANTHER" id="PTHR48013:SF9">
    <property type="entry name" value="DUAL SPECIFICITY MITOGEN-ACTIVATED PROTEIN KINASE KINASE 5"/>
    <property type="match status" value="1"/>
</dbReference>
<dbReference type="Pfam" id="PF00069">
    <property type="entry name" value="Pkinase"/>
    <property type="match status" value="1"/>
</dbReference>
<evidence type="ECO:0000256" key="4">
    <source>
        <dbReference type="ARBA" id="ARBA00022840"/>
    </source>
</evidence>
<dbReference type="AlphaFoldDB" id="L1JHW0"/>
<organism evidence="11">
    <name type="scientific">Guillardia theta (strain CCMP2712)</name>
    <name type="common">Cryptophyte</name>
    <dbReference type="NCBI Taxonomy" id="905079"/>
    <lineage>
        <taxon>Eukaryota</taxon>
        <taxon>Cryptophyceae</taxon>
        <taxon>Pyrenomonadales</taxon>
        <taxon>Geminigeraceae</taxon>
        <taxon>Guillardia</taxon>
    </lineage>
</organism>
<evidence type="ECO:0000259" key="10">
    <source>
        <dbReference type="PROSITE" id="PS50011"/>
    </source>
</evidence>
<dbReference type="PROSITE" id="PS50011">
    <property type="entry name" value="PROTEIN_KINASE_DOM"/>
    <property type="match status" value="1"/>
</dbReference>
<reference evidence="12" key="3">
    <citation type="submission" date="2016-03" db="UniProtKB">
        <authorList>
            <consortium name="EnsemblProtists"/>
        </authorList>
    </citation>
    <scope>IDENTIFICATION</scope>
</reference>
<dbReference type="RefSeq" id="XP_005834872.1">
    <property type="nucleotide sequence ID" value="XM_005834815.1"/>
</dbReference>
<name>L1JHW0_GUITC</name>
<comment type="catalytic activity">
    <reaction evidence="9">
        <text>L-tyrosyl-[protein] + ATP = O-phospho-L-tyrosyl-[protein] + ADP + H(+)</text>
        <dbReference type="Rhea" id="RHEA:10596"/>
        <dbReference type="Rhea" id="RHEA-COMP:10136"/>
        <dbReference type="Rhea" id="RHEA-COMP:20101"/>
        <dbReference type="ChEBI" id="CHEBI:15378"/>
        <dbReference type="ChEBI" id="CHEBI:30616"/>
        <dbReference type="ChEBI" id="CHEBI:46858"/>
        <dbReference type="ChEBI" id="CHEBI:61978"/>
        <dbReference type="ChEBI" id="CHEBI:456216"/>
        <dbReference type="EC" id="2.7.12.2"/>
    </reaction>
</comment>
<dbReference type="OMA" id="WSPELEC"/>
<proteinExistence type="inferred from homology"/>